<evidence type="ECO:0000256" key="1">
    <source>
        <dbReference type="SAM" id="SignalP"/>
    </source>
</evidence>
<comment type="caution">
    <text evidence="2">The sequence shown here is derived from an EMBL/GenBank/DDBJ whole genome shotgun (WGS) entry which is preliminary data.</text>
</comment>
<dbReference type="KEGG" id="hpar:AL518_16485"/>
<dbReference type="AlphaFoldDB" id="A0A2A2MI91"/>
<feature type="signal peptide" evidence="1">
    <location>
        <begin position="1"/>
        <end position="19"/>
    </location>
</feature>
<dbReference type="OrthoDB" id="6556067at2"/>
<name>A0A2A2MI91_9GAMM</name>
<dbReference type="Proteomes" id="UP000218796">
    <property type="component" value="Unassembled WGS sequence"/>
</dbReference>
<dbReference type="EMBL" id="NQMS01000001">
    <property type="protein sequence ID" value="PAV98685.1"/>
    <property type="molecule type" value="Genomic_DNA"/>
</dbReference>
<sequence length="123" mass="13920">MMRLGVLLSLLWLLFPLHAAQQQAVIFIDSAQPNQSNLIDEINQMLYLSPTFRARMKIEVFDINPAGPEFIGEIKYIHDRTGKAVAKYRPGPLPYLICFNDNKAGSRGTLNNKEQLCLCSNHC</sequence>
<feature type="chain" id="PRO_5030043209" evidence="1">
    <location>
        <begin position="20"/>
        <end position="123"/>
    </location>
</feature>
<evidence type="ECO:0000313" key="3">
    <source>
        <dbReference type="Proteomes" id="UP000218796"/>
    </source>
</evidence>
<organism evidence="2 3">
    <name type="scientific">Hafnia paralvei</name>
    <dbReference type="NCBI Taxonomy" id="546367"/>
    <lineage>
        <taxon>Bacteria</taxon>
        <taxon>Pseudomonadati</taxon>
        <taxon>Pseudomonadota</taxon>
        <taxon>Gammaproteobacteria</taxon>
        <taxon>Enterobacterales</taxon>
        <taxon>Hafniaceae</taxon>
        <taxon>Hafnia</taxon>
    </lineage>
</organism>
<keyword evidence="1" id="KW-0732">Signal</keyword>
<evidence type="ECO:0000313" key="2">
    <source>
        <dbReference type="EMBL" id="PAV98685.1"/>
    </source>
</evidence>
<proteinExistence type="predicted"/>
<accession>A0A2A2MI91</accession>
<protein>
    <submittedName>
        <fullName evidence="2">Uncharacterized protein</fullName>
    </submittedName>
</protein>
<keyword evidence="3" id="KW-1185">Reference proteome</keyword>
<gene>
    <name evidence="2" type="ORF">CJD50_04285</name>
</gene>
<reference evidence="2 3" key="1">
    <citation type="submission" date="2017-08" db="EMBL/GenBank/DDBJ databases">
        <title>Draft Genome Sequence of Hafnia alvei CITHA-6 Isolated from Raw Bovine Milk.</title>
        <authorList>
            <person name="Culligan E.P."/>
            <person name="Mcsweeney A."/>
            <person name="O'Doherty C."/>
            <person name="Gleeson E."/>
            <person name="O'Riordan D."/>
            <person name="Sleator R.D."/>
        </authorList>
    </citation>
    <scope>NUCLEOTIDE SEQUENCE [LARGE SCALE GENOMIC DNA]</scope>
    <source>
        <strain evidence="2 3">CITHA-6</strain>
    </source>
</reference>